<dbReference type="Pfam" id="PF17681">
    <property type="entry name" value="GCP_N_terminal"/>
    <property type="match status" value="1"/>
</dbReference>
<evidence type="ECO:0000256" key="2">
    <source>
        <dbReference type="ARBA" id="ARBA00010337"/>
    </source>
</evidence>
<dbReference type="PANTHER" id="PTHR19302:SF27">
    <property type="entry name" value="GAMMA-TUBULIN COMPLEX COMPONENT 4"/>
    <property type="match status" value="1"/>
</dbReference>
<dbReference type="GO" id="GO:0051011">
    <property type="term" value="F:microtubule minus-end binding"/>
    <property type="evidence" value="ECO:0007669"/>
    <property type="project" value="TreeGrafter"/>
</dbReference>
<keyword evidence="11" id="KW-1185">Reference proteome</keyword>
<evidence type="ECO:0000313" key="10">
    <source>
        <dbReference type="EMBL" id="EKM61379.1"/>
    </source>
</evidence>
<evidence type="ECO:0000256" key="1">
    <source>
        <dbReference type="ARBA" id="ARBA00004267"/>
    </source>
</evidence>
<evidence type="ECO:0000256" key="5">
    <source>
        <dbReference type="ARBA" id="ARBA00023212"/>
    </source>
</evidence>
<comment type="similarity">
    <text evidence="2 6">Belongs to the TUBGCP family.</text>
</comment>
<feature type="domain" description="Gamma tubulin complex component protein N-terminal" evidence="9">
    <location>
        <begin position="2"/>
        <end position="275"/>
    </location>
</feature>
<dbReference type="PANTHER" id="PTHR19302">
    <property type="entry name" value="GAMMA TUBULIN COMPLEX PROTEIN"/>
    <property type="match status" value="1"/>
</dbReference>
<dbReference type="GO" id="GO:0000278">
    <property type="term" value="P:mitotic cell cycle"/>
    <property type="evidence" value="ECO:0007669"/>
    <property type="project" value="TreeGrafter"/>
</dbReference>
<comment type="subcellular location">
    <subcellularLocation>
        <location evidence="1 6">Cytoplasm</location>
        <location evidence="1 6">Cytoskeleton</location>
        <location evidence="1 6">Microtubule organizing center</location>
    </subcellularLocation>
</comment>
<dbReference type="GeneID" id="18907648"/>
<dbReference type="GO" id="GO:0043015">
    <property type="term" value="F:gamma-tubulin binding"/>
    <property type="evidence" value="ECO:0007669"/>
    <property type="project" value="InterPro"/>
</dbReference>
<dbReference type="InParanoid" id="K5WQ83"/>
<dbReference type="KEGG" id="pco:PHACADRAFT_111920"/>
<accession>K5WQ83</accession>
<keyword evidence="3 6" id="KW-0963">Cytoplasm</keyword>
<name>K5WQ83_PHACS</name>
<organism evidence="10 11">
    <name type="scientific">Phanerochaete carnosa (strain HHB-10118-sp)</name>
    <name type="common">White-rot fungus</name>
    <name type="synonym">Peniophora carnosa</name>
    <dbReference type="NCBI Taxonomy" id="650164"/>
    <lineage>
        <taxon>Eukaryota</taxon>
        <taxon>Fungi</taxon>
        <taxon>Dikarya</taxon>
        <taxon>Basidiomycota</taxon>
        <taxon>Agaricomycotina</taxon>
        <taxon>Agaricomycetes</taxon>
        <taxon>Polyporales</taxon>
        <taxon>Phanerochaetaceae</taxon>
        <taxon>Phanerochaete</taxon>
    </lineage>
</organism>
<dbReference type="Proteomes" id="UP000008370">
    <property type="component" value="Unassembled WGS sequence"/>
</dbReference>
<dbReference type="GO" id="GO:0000922">
    <property type="term" value="C:spindle pole"/>
    <property type="evidence" value="ECO:0007669"/>
    <property type="project" value="InterPro"/>
</dbReference>
<dbReference type="Gene3D" id="1.20.120.1900">
    <property type="entry name" value="Gamma-tubulin complex, C-terminal domain"/>
    <property type="match status" value="1"/>
</dbReference>
<keyword evidence="4 6" id="KW-0493">Microtubule</keyword>
<dbReference type="GO" id="GO:0031122">
    <property type="term" value="P:cytoplasmic microtubule organization"/>
    <property type="evidence" value="ECO:0007669"/>
    <property type="project" value="TreeGrafter"/>
</dbReference>
<dbReference type="GO" id="GO:0051321">
    <property type="term" value="P:meiotic cell cycle"/>
    <property type="evidence" value="ECO:0007669"/>
    <property type="project" value="TreeGrafter"/>
</dbReference>
<dbReference type="HOGENOM" id="CLU_009597_0_0_1"/>
<dbReference type="GO" id="GO:0005874">
    <property type="term" value="C:microtubule"/>
    <property type="evidence" value="ECO:0007669"/>
    <property type="project" value="UniProtKB-KW"/>
</dbReference>
<sequence>MIAEVLLVLAGHSSSLFPTDHKVHPNFAPLLHPGEQQCLEALARIACIYRKIKQTSNDLARSPSRYVSALCATLNHILRTEYESLVVDTEAKILKRDSSLVARGSFVPLSSIRAIFAEWDAPLVALESLMDELQSTAQWQPGPLIDLLLARSNTGVHRTASIYSRLCEAVQRVWIAQLQAFMIHGSVASTDPLASSDYMLSEGAMPNCVSTQSRDSIAYVGRAIGTVKAARWEKQFPRQQAMEHTKHLDSVLPQDRYEFDRIIADIRIAVSEWLWLNVLTQKDVDDAVESLASYFLLRNGEFALSLIREIERLKMSRLTGRTGPNTMIREQDLRLALLRASLGTSAQHDASLSRLSFQLPTGPLRPLLPSFGHGPLVNDVLASMSNLPEHTPFDDLLLGTPLILNYSVSWPLDLFLHASDLRIYAALFAYLSSLRKTHTRVHLCWTALSNAQRARRRWTGLGEGGTAEDLEVRKELLRCGWGVVREMSWFLDTLLGYVMTEVVDIEFRRLKVLLAGKPAAIARQMTGGQSRGDLNPASASTFPTSHSTASTVSSTHLDFTTLRQLHATYLERLITGCLLSNSALTSVIRSILELCEQFVAQVERWGGDILPELLSEGSLGARGDRVGEMVEERRKIVAEVNDALNALLESFYEQLSLSTTQQPFSAGPDASKSTMYNMSTANTTGFHTFIRPKRGKGLAGDEEVRRHVERLLLRLDFNGEFSTHRVGRRARQKGLDILKEGGLT</sequence>
<dbReference type="InterPro" id="IPR040457">
    <property type="entry name" value="GCP_C"/>
</dbReference>
<dbReference type="Pfam" id="PF04130">
    <property type="entry name" value="GCP_C_terminal"/>
    <property type="match status" value="1"/>
</dbReference>
<feature type="domain" description="Gamma tubulin complex component C-terminal" evidence="8">
    <location>
        <begin position="289"/>
        <end position="719"/>
    </location>
</feature>
<reference evidence="10 11" key="1">
    <citation type="journal article" date="2012" name="BMC Genomics">
        <title>Comparative genomics of the white-rot fungi, Phanerochaete carnosa and P. chrysosporium, to elucidate the genetic basis of the distinct wood types they colonize.</title>
        <authorList>
            <person name="Suzuki H."/>
            <person name="MacDonald J."/>
            <person name="Syed K."/>
            <person name="Salamov A."/>
            <person name="Hori C."/>
            <person name="Aerts A."/>
            <person name="Henrissat B."/>
            <person name="Wiebenga A."/>
            <person name="vanKuyk P.A."/>
            <person name="Barry K."/>
            <person name="Lindquist E."/>
            <person name="LaButti K."/>
            <person name="Lapidus A."/>
            <person name="Lucas S."/>
            <person name="Coutinho P."/>
            <person name="Gong Y."/>
            <person name="Samejima M."/>
            <person name="Mahadevan R."/>
            <person name="Abou-Zaid M."/>
            <person name="de Vries R.P."/>
            <person name="Igarashi K."/>
            <person name="Yadav J.S."/>
            <person name="Grigoriev I.V."/>
            <person name="Master E.R."/>
        </authorList>
    </citation>
    <scope>NUCLEOTIDE SEQUENCE [LARGE SCALE GENOMIC DNA]</scope>
    <source>
        <strain evidence="10 11">HHB-10118-sp</strain>
    </source>
</reference>
<dbReference type="FunCoup" id="K5WQ83">
    <property type="interactions" value="2"/>
</dbReference>
<proteinExistence type="inferred from homology"/>
<dbReference type="GO" id="GO:0051225">
    <property type="term" value="P:spindle assembly"/>
    <property type="evidence" value="ECO:0007669"/>
    <property type="project" value="TreeGrafter"/>
</dbReference>
<evidence type="ECO:0000259" key="8">
    <source>
        <dbReference type="Pfam" id="PF04130"/>
    </source>
</evidence>
<evidence type="ECO:0000256" key="7">
    <source>
        <dbReference type="SAM" id="MobiDB-lite"/>
    </source>
</evidence>
<gene>
    <name evidence="10" type="ORF">PHACADRAFT_111920</name>
</gene>
<evidence type="ECO:0000256" key="4">
    <source>
        <dbReference type="ARBA" id="ARBA00022701"/>
    </source>
</evidence>
<dbReference type="EMBL" id="JH930468">
    <property type="protein sequence ID" value="EKM61379.1"/>
    <property type="molecule type" value="Genomic_DNA"/>
</dbReference>
<dbReference type="AlphaFoldDB" id="K5WQ83"/>
<evidence type="ECO:0000313" key="11">
    <source>
        <dbReference type="Proteomes" id="UP000008370"/>
    </source>
</evidence>
<keyword evidence="5 6" id="KW-0206">Cytoskeleton</keyword>
<dbReference type="RefSeq" id="XP_007390799.1">
    <property type="nucleotide sequence ID" value="XM_007390737.1"/>
</dbReference>
<evidence type="ECO:0000256" key="3">
    <source>
        <dbReference type="ARBA" id="ARBA00022490"/>
    </source>
</evidence>
<dbReference type="GO" id="GO:0007020">
    <property type="term" value="P:microtubule nucleation"/>
    <property type="evidence" value="ECO:0007669"/>
    <property type="project" value="InterPro"/>
</dbReference>
<dbReference type="InterPro" id="IPR041470">
    <property type="entry name" value="GCP_N"/>
</dbReference>
<evidence type="ECO:0000256" key="6">
    <source>
        <dbReference type="RuleBase" id="RU363050"/>
    </source>
</evidence>
<dbReference type="InterPro" id="IPR042241">
    <property type="entry name" value="GCP_C_sf"/>
</dbReference>
<dbReference type="GO" id="GO:0000930">
    <property type="term" value="C:gamma-tubulin complex"/>
    <property type="evidence" value="ECO:0007669"/>
    <property type="project" value="UniProtKB-ARBA"/>
</dbReference>
<dbReference type="OrthoDB" id="1608002at2759"/>
<feature type="region of interest" description="Disordered" evidence="7">
    <location>
        <begin position="525"/>
        <end position="547"/>
    </location>
</feature>
<dbReference type="GO" id="GO:0044732">
    <property type="term" value="C:mitotic spindle pole body"/>
    <property type="evidence" value="ECO:0007669"/>
    <property type="project" value="TreeGrafter"/>
</dbReference>
<dbReference type="InterPro" id="IPR007259">
    <property type="entry name" value="GCP"/>
</dbReference>
<dbReference type="STRING" id="650164.K5WQ83"/>
<evidence type="ECO:0000259" key="9">
    <source>
        <dbReference type="Pfam" id="PF17681"/>
    </source>
</evidence>
<protein>
    <recommendedName>
        <fullName evidence="6">Spindle pole body component</fullName>
    </recommendedName>
</protein>